<proteinExistence type="predicted"/>
<name>A0A931AW45_9ENTE</name>
<protein>
    <submittedName>
        <fullName evidence="2">Uncharacterized protein</fullName>
    </submittedName>
</protein>
<organism evidence="2 3">
    <name type="scientific">Enterococcus lacertideformus</name>
    <dbReference type="NCBI Taxonomy" id="2771493"/>
    <lineage>
        <taxon>Bacteria</taxon>
        <taxon>Bacillati</taxon>
        <taxon>Bacillota</taxon>
        <taxon>Bacilli</taxon>
        <taxon>Lactobacillales</taxon>
        <taxon>Enterococcaceae</taxon>
        <taxon>Enterococcus</taxon>
    </lineage>
</organism>
<accession>A0A931AW45</accession>
<evidence type="ECO:0000256" key="1">
    <source>
        <dbReference type="SAM" id="MobiDB-lite"/>
    </source>
</evidence>
<evidence type="ECO:0000313" key="3">
    <source>
        <dbReference type="Proteomes" id="UP000637757"/>
    </source>
</evidence>
<sequence length="67" mass="7775">MEEKASCKNVKNKLKSIQLLYSDKKQMNKRIKKVQEKTFATVKEHSVTNSGKSSQERKVQVNQGHNR</sequence>
<dbReference type="AlphaFoldDB" id="A0A931AW45"/>
<evidence type="ECO:0000313" key="2">
    <source>
        <dbReference type="EMBL" id="MBF8808178.1"/>
    </source>
</evidence>
<dbReference type="Proteomes" id="UP000637757">
    <property type="component" value="Unassembled WGS sequence"/>
</dbReference>
<reference evidence="2" key="1">
    <citation type="submission" date="2020-09" db="EMBL/GenBank/DDBJ databases">
        <title>Genomic insights into the novelty and pathogenicity of a unique biofilm-forming Enterococcus sp. bacteria (Enterococcus lacertideformus) identified in reptiles.</title>
        <authorList>
            <person name="Agius J.E."/>
            <person name="Phalen D.N."/>
            <person name="Rose K."/>
            <person name="Eden J.-S."/>
        </authorList>
    </citation>
    <scope>NUCLEOTIDE SEQUENCE</scope>
    <source>
        <strain evidence="2">PHRS 0518</strain>
    </source>
</reference>
<comment type="caution">
    <text evidence="2">The sequence shown here is derived from an EMBL/GenBank/DDBJ whole genome shotgun (WGS) entry which is preliminary data.</text>
</comment>
<gene>
    <name evidence="2" type="ORF">IC227_07505</name>
</gene>
<dbReference type="EMBL" id="JADAKE010000016">
    <property type="protein sequence ID" value="MBF8808178.1"/>
    <property type="molecule type" value="Genomic_DNA"/>
</dbReference>
<feature type="region of interest" description="Disordered" evidence="1">
    <location>
        <begin position="42"/>
        <end position="67"/>
    </location>
</feature>
<keyword evidence="3" id="KW-1185">Reference proteome</keyword>